<accession>A0AAW6UA42</accession>
<evidence type="ECO:0000256" key="5">
    <source>
        <dbReference type="ARBA" id="ARBA00023002"/>
    </source>
</evidence>
<comment type="caution">
    <text evidence="9">The sequence shown here is derived from an EMBL/GenBank/DDBJ whole genome shotgun (WGS) entry which is preliminary data.</text>
</comment>
<evidence type="ECO:0000256" key="3">
    <source>
        <dbReference type="ARBA" id="ARBA00022630"/>
    </source>
</evidence>
<dbReference type="Proteomes" id="UP001431532">
    <property type="component" value="Unassembled WGS sequence"/>
</dbReference>
<name>A0AAW6UA42_9MOLU</name>
<dbReference type="PRINTS" id="PR00368">
    <property type="entry name" value="FADPNR"/>
</dbReference>
<feature type="domain" description="Pyridine nucleotide-disulphide oxidoreductase dimerisation" evidence="7">
    <location>
        <begin position="328"/>
        <end position="428"/>
    </location>
</feature>
<organism evidence="9 10">
    <name type="scientific">Peloplasma aerotolerans</name>
    <dbReference type="NCBI Taxonomy" id="3044389"/>
    <lineage>
        <taxon>Bacteria</taxon>
        <taxon>Bacillati</taxon>
        <taxon>Mycoplasmatota</taxon>
        <taxon>Mollicutes</taxon>
        <taxon>Acholeplasmatales</taxon>
        <taxon>Acholeplasmataceae</taxon>
        <taxon>Peloplasma</taxon>
    </lineage>
</organism>
<dbReference type="InterPro" id="IPR050260">
    <property type="entry name" value="FAD-bd_OxRdtase"/>
</dbReference>
<dbReference type="InterPro" id="IPR023753">
    <property type="entry name" value="FAD/NAD-binding_dom"/>
</dbReference>
<feature type="domain" description="FAD/NAD(P)-binding" evidence="8">
    <location>
        <begin position="2"/>
        <end position="285"/>
    </location>
</feature>
<dbReference type="GO" id="GO:0016491">
    <property type="term" value="F:oxidoreductase activity"/>
    <property type="evidence" value="ECO:0007669"/>
    <property type="project" value="UniProtKB-KW"/>
</dbReference>
<keyword evidence="6" id="KW-0676">Redox-active center</keyword>
<reference evidence="9" key="1">
    <citation type="submission" date="2023-05" db="EMBL/GenBank/DDBJ databases">
        <title>Mariniplasma microaerophilum sp. nov., a novel anaerobic mollicute isolated from terrestrial mud volcano, Taman Peninsula, Russia.</title>
        <authorList>
            <person name="Khomyakova M.A."/>
            <person name="Merkel A.Y."/>
            <person name="Slobodkin A.I."/>
        </authorList>
    </citation>
    <scope>NUCLEOTIDE SEQUENCE</scope>
    <source>
        <strain evidence="9">M4Ah</strain>
    </source>
</reference>
<dbReference type="PANTHER" id="PTHR43429">
    <property type="entry name" value="PYRIDINE NUCLEOTIDE-DISULFIDE OXIDOREDUCTASE DOMAIN-CONTAINING"/>
    <property type="match status" value="1"/>
</dbReference>
<proteinExistence type="inferred from homology"/>
<keyword evidence="4" id="KW-0274">FAD</keyword>
<dbReference type="RefSeq" id="WP_282839477.1">
    <property type="nucleotide sequence ID" value="NZ_JASCXW010000016.1"/>
</dbReference>
<evidence type="ECO:0000259" key="7">
    <source>
        <dbReference type="Pfam" id="PF02852"/>
    </source>
</evidence>
<dbReference type="PANTHER" id="PTHR43429:SF1">
    <property type="entry name" value="NAD(P)H SULFUR OXIDOREDUCTASE (COA-DEPENDENT)"/>
    <property type="match status" value="1"/>
</dbReference>
<dbReference type="EMBL" id="JASCXW010000016">
    <property type="protein sequence ID" value="MDI6453048.1"/>
    <property type="molecule type" value="Genomic_DNA"/>
</dbReference>
<evidence type="ECO:0000313" key="10">
    <source>
        <dbReference type="Proteomes" id="UP001431532"/>
    </source>
</evidence>
<dbReference type="AlphaFoldDB" id="A0AAW6UA42"/>
<evidence type="ECO:0000256" key="2">
    <source>
        <dbReference type="ARBA" id="ARBA00009130"/>
    </source>
</evidence>
<dbReference type="Gene3D" id="3.50.50.60">
    <property type="entry name" value="FAD/NAD(P)-binding domain"/>
    <property type="match status" value="2"/>
</dbReference>
<keyword evidence="5" id="KW-0560">Oxidoreductase</keyword>
<sequence>MKTIIIGGVAAGMTSAAKLKRLDPKHIIHVYEKGTDLSYSGCGMPYFLGDIVTDESKLIARYQSDFKKQGIDVFLSHEVTKVNPKSKQVTVLNLKTGVTFVDSYDYLVIGTGTTANKTNVLGSKQAHIYVLNQLPDMRHIKPEVVSGRQVAIIGGGYIGVEVAENLIHQGLVVHIIQRGNQLLSVYDYDVAKKARVELENMGVLVHLEEKLQAYETSGDQIVVITDKQTFTVDFVIESIGVRPNTMFLQDTGLKMLKNGAILINSFCETSLPSIYAAGDCAAYYHQITKDYVYVPLGTHANKTGRIVAENIAGLKTAFPGIVGSNIIKVGHLAFAKTGLGIDQALQLNLDYAYVDVTAKHQTSYYPGATDLFMRIVYEKKTGVLKGAQLVGEKGVSDRINIMALAITKSLTASEFSQLDFAYAPPFSPVWDPLLVAANQIKASIGE</sequence>
<keyword evidence="10" id="KW-1185">Reference proteome</keyword>
<evidence type="ECO:0000256" key="4">
    <source>
        <dbReference type="ARBA" id="ARBA00022827"/>
    </source>
</evidence>
<dbReference type="InterPro" id="IPR036188">
    <property type="entry name" value="FAD/NAD-bd_sf"/>
</dbReference>
<dbReference type="Pfam" id="PF02852">
    <property type="entry name" value="Pyr_redox_dim"/>
    <property type="match status" value="1"/>
</dbReference>
<protein>
    <submittedName>
        <fullName evidence="9">FAD-dependent oxidoreductase</fullName>
    </submittedName>
</protein>
<gene>
    <name evidence="9" type="ORF">QJ521_05700</name>
</gene>
<dbReference type="SUPFAM" id="SSF51905">
    <property type="entry name" value="FAD/NAD(P)-binding domain"/>
    <property type="match status" value="2"/>
</dbReference>
<dbReference type="Pfam" id="PF07992">
    <property type="entry name" value="Pyr_redox_2"/>
    <property type="match status" value="1"/>
</dbReference>
<evidence type="ECO:0000256" key="1">
    <source>
        <dbReference type="ARBA" id="ARBA00001974"/>
    </source>
</evidence>
<comment type="cofactor">
    <cofactor evidence="1">
        <name>FAD</name>
        <dbReference type="ChEBI" id="CHEBI:57692"/>
    </cofactor>
</comment>
<dbReference type="InterPro" id="IPR016156">
    <property type="entry name" value="FAD/NAD-linked_Rdtase_dimer_sf"/>
</dbReference>
<dbReference type="PRINTS" id="PR00469">
    <property type="entry name" value="PNDRDTASEII"/>
</dbReference>
<dbReference type="SUPFAM" id="SSF55424">
    <property type="entry name" value="FAD/NAD-linked reductases, dimerisation (C-terminal) domain"/>
    <property type="match status" value="1"/>
</dbReference>
<dbReference type="InterPro" id="IPR004099">
    <property type="entry name" value="Pyr_nucl-diS_OxRdtase_dimer"/>
</dbReference>
<evidence type="ECO:0000313" key="9">
    <source>
        <dbReference type="EMBL" id="MDI6453048.1"/>
    </source>
</evidence>
<keyword evidence="3" id="KW-0285">Flavoprotein</keyword>
<evidence type="ECO:0000256" key="6">
    <source>
        <dbReference type="ARBA" id="ARBA00023284"/>
    </source>
</evidence>
<comment type="similarity">
    <text evidence="2">Belongs to the class-III pyridine nucleotide-disulfide oxidoreductase family.</text>
</comment>
<evidence type="ECO:0000259" key="8">
    <source>
        <dbReference type="Pfam" id="PF07992"/>
    </source>
</evidence>